<name>A0A8C3BDC8_CAIMO</name>
<evidence type="ECO:0000259" key="12">
    <source>
        <dbReference type="Pfam" id="PF09170"/>
    </source>
</evidence>
<feature type="domain" description="OB" evidence="11">
    <location>
        <begin position="55"/>
        <end position="151"/>
    </location>
</feature>
<dbReference type="FunFam" id="2.40.50.140:FF:000181">
    <property type="entry name" value="CST complex subunit STN1"/>
    <property type="match status" value="1"/>
</dbReference>
<dbReference type="Gene3D" id="1.10.10.980">
    <property type="entry name" value="CST, Suppressor of Cdc13 homolog, complex subunit STN1, N-terminal domain"/>
    <property type="match status" value="1"/>
</dbReference>
<keyword evidence="6 10" id="KW-0238">DNA-binding</keyword>
<evidence type="ECO:0000259" key="11">
    <source>
        <dbReference type="Pfam" id="PF01336"/>
    </source>
</evidence>
<comment type="function">
    <text evidence="10">Component of the CST complex. The CST complex binds single-stranded DNA with high affinity in a sequence-independent manner, while isolated subunits bind DNA with low affinity by themselves.</text>
</comment>
<reference evidence="13" key="2">
    <citation type="submission" date="2025-08" db="UniProtKB">
        <authorList>
            <consortium name="Ensembl"/>
        </authorList>
    </citation>
    <scope>IDENTIFICATION</scope>
</reference>
<dbReference type="Proteomes" id="UP000694556">
    <property type="component" value="Chromosome 6"/>
</dbReference>
<dbReference type="Ensembl" id="ENSCMMT00000003265.1">
    <property type="protein sequence ID" value="ENSCMMP00000002920.1"/>
    <property type="gene ID" value="ENSCMMG00000001904.1"/>
</dbReference>
<dbReference type="InterPro" id="IPR015253">
    <property type="entry name" value="CST_STN1_C"/>
</dbReference>
<dbReference type="SUPFAM" id="SSF46785">
    <property type="entry name" value="Winged helix' DNA-binding domain"/>
    <property type="match status" value="1"/>
</dbReference>
<keyword evidence="4 10" id="KW-0158">Chromosome</keyword>
<reference evidence="13" key="1">
    <citation type="submission" date="2018-09" db="EMBL/GenBank/DDBJ databases">
        <title>Common duck and Muscovy duck high density SNP chip.</title>
        <authorList>
            <person name="Vignal A."/>
            <person name="Thebault N."/>
            <person name="Warren W.C."/>
        </authorList>
    </citation>
    <scope>NUCLEOTIDE SEQUENCE [LARGE SCALE GENOMIC DNA]</scope>
</reference>
<dbReference type="InterPro" id="IPR014647">
    <property type="entry name" value="Stn1"/>
</dbReference>
<evidence type="ECO:0000313" key="14">
    <source>
        <dbReference type="Proteomes" id="UP000694556"/>
    </source>
</evidence>
<reference evidence="13" key="3">
    <citation type="submission" date="2025-09" db="UniProtKB">
        <authorList>
            <consortium name="Ensembl"/>
        </authorList>
    </citation>
    <scope>IDENTIFICATION</scope>
</reference>
<dbReference type="FunFam" id="1.10.10.10:FF:000275">
    <property type="entry name" value="CST complex subunit STN1"/>
    <property type="match status" value="1"/>
</dbReference>
<dbReference type="GO" id="GO:0043047">
    <property type="term" value="F:single-stranded telomeric DNA binding"/>
    <property type="evidence" value="ECO:0007669"/>
    <property type="project" value="UniProtKB-UniRule"/>
</dbReference>
<evidence type="ECO:0000256" key="10">
    <source>
        <dbReference type="PIRNR" id="PIRNR036950"/>
    </source>
</evidence>
<protein>
    <recommendedName>
        <fullName evidence="3 10">CST complex subunit STN1</fullName>
    </recommendedName>
    <alternativeName>
        <fullName evidence="9 10">Oligonucleotide/oligosaccharide-binding fold-containing protein 1</fullName>
    </alternativeName>
    <alternativeName>
        <fullName evidence="8 10">Suppressor of cdc thirteen homolog</fullName>
    </alternativeName>
</protein>
<dbReference type="PANTHER" id="PTHR13989:SF33">
    <property type="entry name" value="CST COMPLEX SUBUNIT STN1"/>
    <property type="match status" value="1"/>
</dbReference>
<dbReference type="Gene3D" id="2.40.50.140">
    <property type="entry name" value="Nucleic acid-binding proteins"/>
    <property type="match status" value="1"/>
</dbReference>
<feature type="domain" description="Stn1 C-terminal" evidence="12">
    <location>
        <begin position="197"/>
        <end position="359"/>
    </location>
</feature>
<proteinExistence type="predicted"/>
<organism evidence="13 14">
    <name type="scientific">Cairina moschata</name>
    <name type="common">Muscovy duck</name>
    <dbReference type="NCBI Taxonomy" id="8855"/>
    <lineage>
        <taxon>Eukaryota</taxon>
        <taxon>Metazoa</taxon>
        <taxon>Chordata</taxon>
        <taxon>Craniata</taxon>
        <taxon>Vertebrata</taxon>
        <taxon>Euteleostomi</taxon>
        <taxon>Archelosauria</taxon>
        <taxon>Archosauria</taxon>
        <taxon>Dinosauria</taxon>
        <taxon>Saurischia</taxon>
        <taxon>Theropoda</taxon>
        <taxon>Coelurosauria</taxon>
        <taxon>Aves</taxon>
        <taxon>Neognathae</taxon>
        <taxon>Galloanserae</taxon>
        <taxon>Anseriformes</taxon>
        <taxon>Anatidae</taxon>
        <taxon>Anatinae</taxon>
        <taxon>Cairina</taxon>
    </lineage>
</organism>
<dbReference type="PANTHER" id="PTHR13989">
    <property type="entry name" value="REPLICATION PROTEIN A-RELATED"/>
    <property type="match status" value="1"/>
</dbReference>
<accession>A0A8C3BDC8</accession>
<comment type="subcellular location">
    <subcellularLocation>
        <location evidence="2">Chromosome</location>
        <location evidence="2">Telomere</location>
    </subcellularLocation>
    <subcellularLocation>
        <location evidence="1 10">Nucleus</location>
    </subcellularLocation>
</comment>
<evidence type="ECO:0000256" key="2">
    <source>
        <dbReference type="ARBA" id="ARBA00004574"/>
    </source>
</evidence>
<keyword evidence="7 10" id="KW-0539">Nucleus</keyword>
<dbReference type="PIRSF" id="PIRSF036950">
    <property type="entry name" value="UCP036950"/>
    <property type="match status" value="1"/>
</dbReference>
<evidence type="ECO:0000256" key="9">
    <source>
        <dbReference type="ARBA" id="ARBA00030852"/>
    </source>
</evidence>
<dbReference type="InterPro" id="IPR012340">
    <property type="entry name" value="NA-bd_OB-fold"/>
</dbReference>
<dbReference type="SUPFAM" id="SSF50249">
    <property type="entry name" value="Nucleic acid-binding proteins"/>
    <property type="match status" value="1"/>
</dbReference>
<dbReference type="InterPro" id="IPR036388">
    <property type="entry name" value="WH-like_DNA-bd_sf"/>
</dbReference>
<dbReference type="Pfam" id="PF01336">
    <property type="entry name" value="tRNA_anti-codon"/>
    <property type="match status" value="1"/>
</dbReference>
<dbReference type="CDD" id="cd04483">
    <property type="entry name" value="hOBFC1_like"/>
    <property type="match status" value="1"/>
</dbReference>
<evidence type="ECO:0000313" key="13">
    <source>
        <dbReference type="Ensembl" id="ENSCMMP00000002920.1"/>
    </source>
</evidence>
<dbReference type="GO" id="GO:0016233">
    <property type="term" value="P:telomere capping"/>
    <property type="evidence" value="ECO:0007669"/>
    <property type="project" value="InterPro"/>
</dbReference>
<evidence type="ECO:0000256" key="6">
    <source>
        <dbReference type="ARBA" id="ARBA00023125"/>
    </source>
</evidence>
<evidence type="ECO:0000256" key="7">
    <source>
        <dbReference type="ARBA" id="ARBA00023242"/>
    </source>
</evidence>
<keyword evidence="5 10" id="KW-0779">Telomere</keyword>
<dbReference type="GO" id="GO:0010833">
    <property type="term" value="P:telomere maintenance via telomere lengthening"/>
    <property type="evidence" value="ECO:0007669"/>
    <property type="project" value="UniProtKB-UniRule"/>
</dbReference>
<dbReference type="InterPro" id="IPR042082">
    <property type="entry name" value="CST_Stn1_wHTH1_sf"/>
</dbReference>
<dbReference type="InterPro" id="IPR036390">
    <property type="entry name" value="WH_DNA-bd_sf"/>
</dbReference>
<comment type="subunit">
    <text evidence="10">Component of the CST complex.</text>
</comment>
<dbReference type="AlphaFoldDB" id="A0A8C3BDC8"/>
<dbReference type="InterPro" id="IPR040260">
    <property type="entry name" value="RFA2-like"/>
</dbReference>
<dbReference type="Gene3D" id="1.10.10.10">
    <property type="entry name" value="Winged helix-like DNA-binding domain superfamily/Winged helix DNA-binding domain"/>
    <property type="match status" value="1"/>
</dbReference>
<evidence type="ECO:0000256" key="3">
    <source>
        <dbReference type="ARBA" id="ARBA00017411"/>
    </source>
</evidence>
<evidence type="ECO:0000256" key="4">
    <source>
        <dbReference type="ARBA" id="ARBA00022454"/>
    </source>
</evidence>
<sequence length="359" mass="41257">MYVELIVLLPSCWWTMKFQYMLTSAFVKDICHSQEITACGNLSIFFYNGHPVRQVDVVGIVVHTKERDAFYSYGVDDSTGVINCVCWKNPMVSRSLSGSPSTLSSLKVLEQMKKLQEMVNQKTKLVIGDVVRVRGYIRTYRQQREIQASCFYKVDDPVCDVQISRMLELPCLYREVYDKPFQSPGERQSGPEGLDFSIYILHEKVKDFLLENKIQTFYQQELETIDTLVSLAGEPLSSRSCQVNSKPDSSSKRIHSVFKEAIKMLQEEGVVFQKPSSSKDLYHVTDHDKELLKVTLDVVKEDCRKPRHAEKGCHFLHVLNCVRQNYNPSLAEVVMHRVLELLESNSDVVSTMEGYYMAF</sequence>
<evidence type="ECO:0000256" key="1">
    <source>
        <dbReference type="ARBA" id="ARBA00004123"/>
    </source>
</evidence>
<dbReference type="GO" id="GO:1990879">
    <property type="term" value="C:CST complex"/>
    <property type="evidence" value="ECO:0007669"/>
    <property type="project" value="InterPro"/>
</dbReference>
<dbReference type="InterPro" id="IPR004365">
    <property type="entry name" value="NA-bd_OB_tRNA"/>
</dbReference>
<keyword evidence="14" id="KW-1185">Reference proteome</keyword>
<dbReference type="Pfam" id="PF09170">
    <property type="entry name" value="STN1_2"/>
    <property type="match status" value="1"/>
</dbReference>
<evidence type="ECO:0000256" key="5">
    <source>
        <dbReference type="ARBA" id="ARBA00022895"/>
    </source>
</evidence>
<evidence type="ECO:0000256" key="8">
    <source>
        <dbReference type="ARBA" id="ARBA00030039"/>
    </source>
</evidence>